<name>A0A6A6BA08_9PEZI</name>
<reference evidence="2" key="1">
    <citation type="journal article" date="2020" name="Stud. Mycol.">
        <title>101 Dothideomycetes genomes: a test case for predicting lifestyles and emergence of pathogens.</title>
        <authorList>
            <person name="Haridas S."/>
            <person name="Albert R."/>
            <person name="Binder M."/>
            <person name="Bloem J."/>
            <person name="Labutti K."/>
            <person name="Salamov A."/>
            <person name="Andreopoulos B."/>
            <person name="Baker S."/>
            <person name="Barry K."/>
            <person name="Bills G."/>
            <person name="Bluhm B."/>
            <person name="Cannon C."/>
            <person name="Castanera R."/>
            <person name="Culley D."/>
            <person name="Daum C."/>
            <person name="Ezra D."/>
            <person name="Gonzalez J."/>
            <person name="Henrissat B."/>
            <person name="Kuo A."/>
            <person name="Liang C."/>
            <person name="Lipzen A."/>
            <person name="Lutzoni F."/>
            <person name="Magnuson J."/>
            <person name="Mondo S."/>
            <person name="Nolan M."/>
            <person name="Ohm R."/>
            <person name="Pangilinan J."/>
            <person name="Park H.-J."/>
            <person name="Ramirez L."/>
            <person name="Alfaro M."/>
            <person name="Sun H."/>
            <person name="Tritt A."/>
            <person name="Yoshinaga Y."/>
            <person name="Zwiers L.-H."/>
            <person name="Turgeon B."/>
            <person name="Goodwin S."/>
            <person name="Spatafora J."/>
            <person name="Crous P."/>
            <person name="Grigoriev I."/>
        </authorList>
    </citation>
    <scope>NUCLEOTIDE SEQUENCE</scope>
    <source>
        <strain evidence="2">CBS 121167</strain>
    </source>
</reference>
<evidence type="ECO:0000313" key="3">
    <source>
        <dbReference type="Proteomes" id="UP000799438"/>
    </source>
</evidence>
<organism evidence="2 3">
    <name type="scientific">Aplosporella prunicola CBS 121167</name>
    <dbReference type="NCBI Taxonomy" id="1176127"/>
    <lineage>
        <taxon>Eukaryota</taxon>
        <taxon>Fungi</taxon>
        <taxon>Dikarya</taxon>
        <taxon>Ascomycota</taxon>
        <taxon>Pezizomycotina</taxon>
        <taxon>Dothideomycetes</taxon>
        <taxon>Dothideomycetes incertae sedis</taxon>
        <taxon>Botryosphaeriales</taxon>
        <taxon>Aplosporellaceae</taxon>
        <taxon>Aplosporella</taxon>
    </lineage>
</organism>
<evidence type="ECO:0000313" key="2">
    <source>
        <dbReference type="EMBL" id="KAF2139747.1"/>
    </source>
</evidence>
<keyword evidence="1" id="KW-0812">Transmembrane</keyword>
<keyword evidence="1" id="KW-1133">Transmembrane helix</keyword>
<evidence type="ECO:0000256" key="1">
    <source>
        <dbReference type="SAM" id="Phobius"/>
    </source>
</evidence>
<dbReference type="AlphaFoldDB" id="A0A6A6BA08"/>
<protein>
    <submittedName>
        <fullName evidence="2">Uncharacterized protein</fullName>
    </submittedName>
</protein>
<feature type="transmembrane region" description="Helical" evidence="1">
    <location>
        <begin position="33"/>
        <end position="54"/>
    </location>
</feature>
<dbReference type="GeneID" id="54304487"/>
<proteinExistence type="predicted"/>
<accession>A0A6A6BA08</accession>
<feature type="transmembrane region" description="Helical" evidence="1">
    <location>
        <begin position="101"/>
        <end position="119"/>
    </location>
</feature>
<dbReference type="EMBL" id="ML995492">
    <property type="protein sequence ID" value="KAF2139747.1"/>
    <property type="molecule type" value="Genomic_DNA"/>
</dbReference>
<keyword evidence="1" id="KW-0472">Membrane</keyword>
<dbReference type="Proteomes" id="UP000799438">
    <property type="component" value="Unassembled WGS sequence"/>
</dbReference>
<gene>
    <name evidence="2" type="ORF">K452DRAFT_64982</name>
</gene>
<keyword evidence="3" id="KW-1185">Reference proteome</keyword>
<sequence length="164" mass="18607">MRRCKAALALRCVLWVGWWFAERGLCTRACALARALCLSLSVSLCLFIHFFWLFLSRFSDLARCLFDILSVCPSVHLSIYLRHARAAGLVSVFVSMYRYRPGMYVWPAYISCLPSYIRIRTLPRRTSAMPPCICLSQSVSQHHHITTRRTASADAGSAPYAAVR</sequence>
<dbReference type="RefSeq" id="XP_033395460.1">
    <property type="nucleotide sequence ID" value="XM_033546980.1"/>
</dbReference>